<dbReference type="VEuPathDB" id="AmoebaDB:EIN_402870"/>
<dbReference type="KEGG" id="eiv:EIN_402870"/>
<dbReference type="Gene3D" id="3.40.50.300">
    <property type="entry name" value="P-loop containing nucleotide triphosphate hydrolases"/>
    <property type="match status" value="1"/>
</dbReference>
<dbReference type="SUPFAM" id="SSF52540">
    <property type="entry name" value="P-loop containing nucleoside triphosphate hydrolases"/>
    <property type="match status" value="1"/>
</dbReference>
<dbReference type="AlphaFoldDB" id="A0A0A1U6E0"/>
<organism evidence="5 6">
    <name type="scientific">Entamoeba invadens IP1</name>
    <dbReference type="NCBI Taxonomy" id="370355"/>
    <lineage>
        <taxon>Eukaryota</taxon>
        <taxon>Amoebozoa</taxon>
        <taxon>Evosea</taxon>
        <taxon>Archamoebae</taxon>
        <taxon>Mastigamoebida</taxon>
        <taxon>Entamoebidae</taxon>
        <taxon>Entamoeba</taxon>
    </lineage>
</organism>
<sequence length="184" mass="20610">MLKVKIVLAGSADTGKTSFIQRYFGDYTGTEKVVGEKYREKDVTIKGETYKVELDETEGVEGGVTVSDVKKASNVLVLFSVDNRDSLSVAKGLLGLVERLKENECRILLVANKRDLQWKVTRQEVQEICVARSCEFKEVSCLNEEEVPTFVNELVKSCVDDMKKQIETEKAKGKRESKKSCAVC</sequence>
<keyword evidence="6" id="KW-1185">Reference proteome</keyword>
<dbReference type="SMART" id="SM00173">
    <property type="entry name" value="RAS"/>
    <property type="match status" value="1"/>
</dbReference>
<dbReference type="SMART" id="SM00175">
    <property type="entry name" value="RAB"/>
    <property type="match status" value="1"/>
</dbReference>
<dbReference type="PRINTS" id="PR00449">
    <property type="entry name" value="RASTRNSFRMNG"/>
</dbReference>
<dbReference type="RefSeq" id="XP_004256754.1">
    <property type="nucleotide sequence ID" value="XM_004256706.1"/>
</dbReference>
<keyword evidence="2" id="KW-0547">Nucleotide-binding</keyword>
<name>A0A0A1U6E0_ENTIV</name>
<dbReference type="InterPro" id="IPR005225">
    <property type="entry name" value="Small_GTP-bd"/>
</dbReference>
<dbReference type="InterPro" id="IPR050227">
    <property type="entry name" value="Rab"/>
</dbReference>
<dbReference type="InterPro" id="IPR001806">
    <property type="entry name" value="Small_GTPase"/>
</dbReference>
<dbReference type="NCBIfam" id="TIGR00231">
    <property type="entry name" value="small_GTP"/>
    <property type="match status" value="1"/>
</dbReference>
<evidence type="ECO:0000313" key="6">
    <source>
        <dbReference type="Proteomes" id="UP000014680"/>
    </source>
</evidence>
<evidence type="ECO:0000256" key="1">
    <source>
        <dbReference type="ARBA" id="ARBA00010142"/>
    </source>
</evidence>
<comment type="similarity">
    <text evidence="1">Belongs to the small GTPase superfamily. Rho family.</text>
</comment>
<proteinExistence type="inferred from homology"/>
<evidence type="ECO:0000256" key="4">
    <source>
        <dbReference type="ARBA" id="ARBA00023288"/>
    </source>
</evidence>
<protein>
    <submittedName>
        <fullName evidence="5">Uncharacterized protein</fullName>
    </submittedName>
</protein>
<keyword evidence="3" id="KW-0342">GTP-binding</keyword>
<dbReference type="Proteomes" id="UP000014680">
    <property type="component" value="Unassembled WGS sequence"/>
</dbReference>
<dbReference type="EMBL" id="KB206537">
    <property type="protein sequence ID" value="ELP89983.1"/>
    <property type="molecule type" value="Genomic_DNA"/>
</dbReference>
<dbReference type="PANTHER" id="PTHR47977">
    <property type="entry name" value="RAS-RELATED PROTEIN RAB"/>
    <property type="match status" value="1"/>
</dbReference>
<evidence type="ECO:0000256" key="2">
    <source>
        <dbReference type="ARBA" id="ARBA00022741"/>
    </source>
</evidence>
<dbReference type="Pfam" id="PF00071">
    <property type="entry name" value="Ras"/>
    <property type="match status" value="1"/>
</dbReference>
<evidence type="ECO:0000313" key="5">
    <source>
        <dbReference type="EMBL" id="ELP89983.1"/>
    </source>
</evidence>
<dbReference type="GeneID" id="14888992"/>
<dbReference type="PROSITE" id="PS51419">
    <property type="entry name" value="RAB"/>
    <property type="match status" value="1"/>
</dbReference>
<dbReference type="InterPro" id="IPR027417">
    <property type="entry name" value="P-loop_NTPase"/>
</dbReference>
<dbReference type="GO" id="GO:0005525">
    <property type="term" value="F:GTP binding"/>
    <property type="evidence" value="ECO:0007669"/>
    <property type="project" value="UniProtKB-KW"/>
</dbReference>
<keyword evidence="4" id="KW-0449">Lipoprotein</keyword>
<gene>
    <name evidence="5" type="ORF">EIN_402870</name>
</gene>
<reference evidence="5 6" key="1">
    <citation type="submission" date="2012-10" db="EMBL/GenBank/DDBJ databases">
        <authorList>
            <person name="Zafar N."/>
            <person name="Inman J."/>
            <person name="Hall N."/>
            <person name="Lorenzi H."/>
            <person name="Caler E."/>
        </authorList>
    </citation>
    <scope>NUCLEOTIDE SEQUENCE [LARGE SCALE GENOMIC DNA]</scope>
    <source>
        <strain evidence="5 6">IP1</strain>
    </source>
</reference>
<dbReference type="GO" id="GO:0003924">
    <property type="term" value="F:GTPase activity"/>
    <property type="evidence" value="ECO:0007669"/>
    <property type="project" value="InterPro"/>
</dbReference>
<evidence type="ECO:0000256" key="3">
    <source>
        <dbReference type="ARBA" id="ARBA00023134"/>
    </source>
</evidence>
<accession>A0A0A1U6E0</accession>